<dbReference type="CDD" id="cd00086">
    <property type="entry name" value="homeodomain"/>
    <property type="match status" value="1"/>
</dbReference>
<sequence length="534" mass="60857">MAAASSFYSPMALRYLPAPYTHRPSVSHLRANLLLPRYPFRRPVVVFSRRRNKTISAITSSNKNEQMVPRNESIKGDGVDENALDSPFSLQEEDLENDDPSLAEFESELDKDLAELEREFEDLAKLERLLDKALQALSDDEEEEEEDDDDDDDDEEKKQMMPYNEVTKEDDVDEDALQSPFTQKEEDLENDDPSLAKLELELEGDLAKLESEFEEDLAKLERELDKVLQALSDDEEEEEEEEEEDDDDNDGGEKLVMLPKNLQRLNHNEVTKEDDADPDALEALFSKLEEDLENGDPYLDDGDGEIDEKDLAKLERELVKALGDDKLLGAFDSLENDEVNKKVEDGDGDDDDDDGDNDDDDGKKLVKLKNWQLRRLAYALKNGRRKISIKNLAAELCLDRAVVLQLLRNPPASLLLMSAALPDKLISPISEPESKPLETVSSEIVADVPQPETDLVVPVHAMQSSWSARKRLKKVQVDTLQRVYARTKRPTNAMVSSIVHVTNLPRKRVVKWFEDKRTEDGVPDHRHPYQRTLY</sequence>
<dbReference type="InParanoid" id="A0A2R6Q2N4"/>
<reference evidence="10" key="2">
    <citation type="journal article" date="2018" name="BMC Genomics">
        <title>A manually annotated Actinidia chinensis var. chinensis (kiwifruit) genome highlights the challenges associated with draft genomes and gene prediction in plants.</title>
        <authorList>
            <person name="Pilkington S.M."/>
            <person name="Crowhurst R."/>
            <person name="Hilario E."/>
            <person name="Nardozza S."/>
            <person name="Fraser L."/>
            <person name="Peng Y."/>
            <person name="Gunaseelan K."/>
            <person name="Simpson R."/>
            <person name="Tahir J."/>
            <person name="Deroles S.C."/>
            <person name="Templeton K."/>
            <person name="Luo Z."/>
            <person name="Davy M."/>
            <person name="Cheng C."/>
            <person name="McNeilage M."/>
            <person name="Scaglione D."/>
            <person name="Liu Y."/>
            <person name="Zhang Q."/>
            <person name="Datson P."/>
            <person name="De Silva N."/>
            <person name="Gardiner S.E."/>
            <person name="Bassett H."/>
            <person name="Chagne D."/>
            <person name="McCallum J."/>
            <person name="Dzierzon H."/>
            <person name="Deng C."/>
            <person name="Wang Y.Y."/>
            <person name="Barron L."/>
            <person name="Manako K."/>
            <person name="Bowen J."/>
            <person name="Foster T.M."/>
            <person name="Erridge Z.A."/>
            <person name="Tiffin H."/>
            <person name="Waite C.N."/>
            <person name="Davies K.M."/>
            <person name="Grierson E.P."/>
            <person name="Laing W.A."/>
            <person name="Kirk R."/>
            <person name="Chen X."/>
            <person name="Wood M."/>
            <person name="Montefiori M."/>
            <person name="Brummell D.A."/>
            <person name="Schwinn K.E."/>
            <person name="Catanach A."/>
            <person name="Fullerton C."/>
            <person name="Li D."/>
            <person name="Meiyalaghan S."/>
            <person name="Nieuwenhuizen N."/>
            <person name="Read N."/>
            <person name="Prakash R."/>
            <person name="Hunter D."/>
            <person name="Zhang H."/>
            <person name="McKenzie M."/>
            <person name="Knabel M."/>
            <person name="Harris A."/>
            <person name="Allan A.C."/>
            <person name="Gleave A."/>
            <person name="Chen A."/>
            <person name="Janssen B.J."/>
            <person name="Plunkett B."/>
            <person name="Ampomah-Dwamena C."/>
            <person name="Voogd C."/>
            <person name="Leif D."/>
            <person name="Lafferty D."/>
            <person name="Souleyre E.J.F."/>
            <person name="Varkonyi-Gasic E."/>
            <person name="Gambi F."/>
            <person name="Hanley J."/>
            <person name="Yao J.L."/>
            <person name="Cheung J."/>
            <person name="David K.M."/>
            <person name="Warren B."/>
            <person name="Marsh K."/>
            <person name="Snowden K.C."/>
            <person name="Lin-Wang K."/>
            <person name="Brian L."/>
            <person name="Martinez-Sanchez M."/>
            <person name="Wang M."/>
            <person name="Ileperuma N."/>
            <person name="Macnee N."/>
            <person name="Campin R."/>
            <person name="McAtee P."/>
            <person name="Drummond R.S.M."/>
            <person name="Espley R.V."/>
            <person name="Ireland H.S."/>
            <person name="Wu R."/>
            <person name="Atkinson R.G."/>
            <person name="Karunairetnam S."/>
            <person name="Bulley S."/>
            <person name="Chunkath S."/>
            <person name="Hanley Z."/>
            <person name="Storey R."/>
            <person name="Thrimawithana A.H."/>
            <person name="Thomson S."/>
            <person name="David C."/>
            <person name="Testolin R."/>
            <person name="Huang H."/>
            <person name="Hellens R.P."/>
            <person name="Schaffer R.J."/>
        </authorList>
    </citation>
    <scope>NUCLEOTIDE SEQUENCE [LARGE SCALE GENOMIC DNA]</scope>
    <source>
        <strain evidence="10">cv. Red5</strain>
    </source>
</reference>
<dbReference type="PANTHER" id="PTHR15467:SF9">
    <property type="entry name" value="HOMEOBOX DOMAIN-CONTAINING PROTEIN"/>
    <property type="match status" value="1"/>
</dbReference>
<name>A0A2R6Q2N4_ACTCC</name>
<dbReference type="AlphaFoldDB" id="A0A2R6Q2N4"/>
<evidence type="ECO:0000256" key="7">
    <source>
        <dbReference type="SAM" id="MobiDB-lite"/>
    </source>
</evidence>
<dbReference type="SMART" id="SM00389">
    <property type="entry name" value="HOX"/>
    <property type="match status" value="1"/>
</dbReference>
<evidence type="ECO:0000256" key="4">
    <source>
        <dbReference type="ARBA" id="ARBA00023242"/>
    </source>
</evidence>
<dbReference type="GO" id="GO:0005634">
    <property type="term" value="C:nucleus"/>
    <property type="evidence" value="ECO:0007669"/>
    <property type="project" value="UniProtKB-SubCell"/>
</dbReference>
<dbReference type="Gene3D" id="1.10.10.60">
    <property type="entry name" value="Homeodomain-like"/>
    <property type="match status" value="1"/>
</dbReference>
<feature type="compositionally biased region" description="Acidic residues" evidence="7">
    <location>
        <begin position="232"/>
        <end position="250"/>
    </location>
</feature>
<evidence type="ECO:0000256" key="6">
    <source>
        <dbReference type="RuleBase" id="RU000682"/>
    </source>
</evidence>
<dbReference type="GO" id="GO:0000981">
    <property type="term" value="F:DNA-binding transcription factor activity, RNA polymerase II-specific"/>
    <property type="evidence" value="ECO:0007669"/>
    <property type="project" value="TreeGrafter"/>
</dbReference>
<dbReference type="Pfam" id="PF00046">
    <property type="entry name" value="Homeodomain"/>
    <property type="match status" value="1"/>
</dbReference>
<dbReference type="InterPro" id="IPR009057">
    <property type="entry name" value="Homeodomain-like_sf"/>
</dbReference>
<keyword evidence="9" id="KW-0575">Peroxidase</keyword>
<keyword evidence="10" id="KW-1185">Reference proteome</keyword>
<organism evidence="9 10">
    <name type="scientific">Actinidia chinensis var. chinensis</name>
    <name type="common">Chinese soft-hair kiwi</name>
    <dbReference type="NCBI Taxonomy" id="1590841"/>
    <lineage>
        <taxon>Eukaryota</taxon>
        <taxon>Viridiplantae</taxon>
        <taxon>Streptophyta</taxon>
        <taxon>Embryophyta</taxon>
        <taxon>Tracheophyta</taxon>
        <taxon>Spermatophyta</taxon>
        <taxon>Magnoliopsida</taxon>
        <taxon>eudicotyledons</taxon>
        <taxon>Gunneridae</taxon>
        <taxon>Pentapetalae</taxon>
        <taxon>asterids</taxon>
        <taxon>Ericales</taxon>
        <taxon>Actinidiaceae</taxon>
        <taxon>Actinidia</taxon>
    </lineage>
</organism>
<dbReference type="OrthoDB" id="514822at2759"/>
<dbReference type="STRING" id="1590841.A0A2R6Q2N4"/>
<dbReference type="GO" id="GO:0004601">
    <property type="term" value="F:peroxidase activity"/>
    <property type="evidence" value="ECO:0007669"/>
    <property type="project" value="UniProtKB-KW"/>
</dbReference>
<evidence type="ECO:0000256" key="3">
    <source>
        <dbReference type="ARBA" id="ARBA00023155"/>
    </source>
</evidence>
<feature type="compositionally biased region" description="Acidic residues" evidence="7">
    <location>
        <begin position="346"/>
        <end position="360"/>
    </location>
</feature>
<evidence type="ECO:0000313" key="10">
    <source>
        <dbReference type="Proteomes" id="UP000241394"/>
    </source>
</evidence>
<dbReference type="InterPro" id="IPR001356">
    <property type="entry name" value="HD"/>
</dbReference>
<feature type="DNA-binding region" description="Homeobox" evidence="5">
    <location>
        <begin position="465"/>
        <end position="524"/>
    </location>
</feature>
<evidence type="ECO:0000256" key="2">
    <source>
        <dbReference type="ARBA" id="ARBA00023125"/>
    </source>
</evidence>
<dbReference type="Proteomes" id="UP000241394">
    <property type="component" value="Chromosome LG20"/>
</dbReference>
<feature type="compositionally biased region" description="Acidic residues" evidence="7">
    <location>
        <begin position="138"/>
        <end position="155"/>
    </location>
</feature>
<evidence type="ECO:0000259" key="8">
    <source>
        <dbReference type="PROSITE" id="PS50071"/>
    </source>
</evidence>
<reference evidence="9 10" key="1">
    <citation type="submission" date="2017-07" db="EMBL/GenBank/DDBJ databases">
        <title>An improved, manually edited Actinidia chinensis var. chinensis (kiwifruit) genome highlights the challenges associated with draft genomes and gene prediction in plants.</title>
        <authorList>
            <person name="Pilkington S."/>
            <person name="Crowhurst R."/>
            <person name="Hilario E."/>
            <person name="Nardozza S."/>
            <person name="Fraser L."/>
            <person name="Peng Y."/>
            <person name="Gunaseelan K."/>
            <person name="Simpson R."/>
            <person name="Tahir J."/>
            <person name="Deroles S."/>
            <person name="Templeton K."/>
            <person name="Luo Z."/>
            <person name="Davy M."/>
            <person name="Cheng C."/>
            <person name="Mcneilage M."/>
            <person name="Scaglione D."/>
            <person name="Liu Y."/>
            <person name="Zhang Q."/>
            <person name="Datson P."/>
            <person name="De Silva N."/>
            <person name="Gardiner S."/>
            <person name="Bassett H."/>
            <person name="Chagne D."/>
            <person name="Mccallum J."/>
            <person name="Dzierzon H."/>
            <person name="Deng C."/>
            <person name="Wang Y.-Y."/>
            <person name="Barron N."/>
            <person name="Manako K."/>
            <person name="Bowen J."/>
            <person name="Foster T."/>
            <person name="Erridge Z."/>
            <person name="Tiffin H."/>
            <person name="Waite C."/>
            <person name="Davies K."/>
            <person name="Grierson E."/>
            <person name="Laing W."/>
            <person name="Kirk R."/>
            <person name="Chen X."/>
            <person name="Wood M."/>
            <person name="Montefiori M."/>
            <person name="Brummell D."/>
            <person name="Schwinn K."/>
            <person name="Catanach A."/>
            <person name="Fullerton C."/>
            <person name="Li D."/>
            <person name="Meiyalaghan S."/>
            <person name="Nieuwenhuizen N."/>
            <person name="Read N."/>
            <person name="Prakash R."/>
            <person name="Hunter D."/>
            <person name="Zhang H."/>
            <person name="Mckenzie M."/>
            <person name="Knabel M."/>
            <person name="Harris A."/>
            <person name="Allan A."/>
            <person name="Chen A."/>
            <person name="Janssen B."/>
            <person name="Plunkett B."/>
            <person name="Dwamena C."/>
            <person name="Voogd C."/>
            <person name="Leif D."/>
            <person name="Lafferty D."/>
            <person name="Souleyre E."/>
            <person name="Varkonyi-Gasic E."/>
            <person name="Gambi F."/>
            <person name="Hanley J."/>
            <person name="Yao J.-L."/>
            <person name="Cheung J."/>
            <person name="David K."/>
            <person name="Warren B."/>
            <person name="Marsh K."/>
            <person name="Snowden K."/>
            <person name="Lin-Wang K."/>
            <person name="Brian L."/>
            <person name="Martinez-Sanchez M."/>
            <person name="Wang M."/>
            <person name="Ileperuma N."/>
            <person name="Macnee N."/>
            <person name="Campin R."/>
            <person name="Mcatee P."/>
            <person name="Drummond R."/>
            <person name="Espley R."/>
            <person name="Ireland H."/>
            <person name="Wu R."/>
            <person name="Atkinson R."/>
            <person name="Karunairetnam S."/>
            <person name="Bulley S."/>
            <person name="Chunkath S."/>
            <person name="Hanley Z."/>
            <person name="Storey R."/>
            <person name="Thrimawithana A."/>
            <person name="Thomson S."/>
            <person name="David C."/>
            <person name="Testolin R."/>
        </authorList>
    </citation>
    <scope>NUCLEOTIDE SEQUENCE [LARGE SCALE GENOMIC DNA]</scope>
    <source>
        <strain evidence="10">cv. Red5</strain>
        <tissue evidence="9">Young leaf</tissue>
    </source>
</reference>
<protein>
    <submittedName>
        <fullName evidence="9">Protein OVEREXPRESSOR OF CATIONIC PEROXIDASE like</fullName>
    </submittedName>
</protein>
<evidence type="ECO:0000256" key="5">
    <source>
        <dbReference type="PROSITE-ProRule" id="PRU00108"/>
    </source>
</evidence>
<keyword evidence="3 5" id="KW-0371">Homeobox</keyword>
<feature type="region of interest" description="Disordered" evidence="7">
    <location>
        <begin position="135"/>
        <end position="199"/>
    </location>
</feature>
<dbReference type="SUPFAM" id="SSF46689">
    <property type="entry name" value="Homeodomain-like"/>
    <property type="match status" value="1"/>
</dbReference>
<dbReference type="EMBL" id="NKQK01000020">
    <property type="protein sequence ID" value="PSS01135.1"/>
    <property type="molecule type" value="Genomic_DNA"/>
</dbReference>
<evidence type="ECO:0000256" key="1">
    <source>
        <dbReference type="ARBA" id="ARBA00004123"/>
    </source>
</evidence>
<feature type="domain" description="Homeobox" evidence="8">
    <location>
        <begin position="463"/>
        <end position="523"/>
    </location>
</feature>
<accession>A0A2R6Q2N4</accession>
<comment type="subcellular location">
    <subcellularLocation>
        <location evidence="1 5 6">Nucleus</location>
    </subcellularLocation>
</comment>
<feature type="compositionally biased region" description="Acidic residues" evidence="7">
    <location>
        <begin position="290"/>
        <end position="304"/>
    </location>
</feature>
<evidence type="ECO:0000313" key="9">
    <source>
        <dbReference type="EMBL" id="PSS01135.1"/>
    </source>
</evidence>
<proteinExistence type="predicted"/>
<gene>
    <name evidence="9" type="ORF">CEY00_Acc22493</name>
</gene>
<dbReference type="GO" id="GO:0003677">
    <property type="term" value="F:DNA binding"/>
    <property type="evidence" value="ECO:0007669"/>
    <property type="project" value="UniProtKB-UniRule"/>
</dbReference>
<dbReference type="Gramene" id="PSS01135">
    <property type="protein sequence ID" value="PSS01135"/>
    <property type="gene ID" value="CEY00_Acc22493"/>
</dbReference>
<dbReference type="PANTHER" id="PTHR15467">
    <property type="entry name" value="ZINC-FINGERS AND HOMEOBOXES RELATED"/>
    <property type="match status" value="1"/>
</dbReference>
<keyword evidence="4 5" id="KW-0539">Nucleus</keyword>
<keyword evidence="9" id="KW-0560">Oxidoreductase</keyword>
<feature type="region of interest" description="Disordered" evidence="7">
    <location>
        <begin position="338"/>
        <end position="363"/>
    </location>
</feature>
<dbReference type="PROSITE" id="PS50071">
    <property type="entry name" value="HOMEOBOX_2"/>
    <property type="match status" value="1"/>
</dbReference>
<keyword evidence="2 5" id="KW-0238">DNA-binding</keyword>
<feature type="region of interest" description="Disordered" evidence="7">
    <location>
        <begin position="59"/>
        <end position="84"/>
    </location>
</feature>
<comment type="caution">
    <text evidence="9">The sequence shown here is derived from an EMBL/GenBank/DDBJ whole genome shotgun (WGS) entry which is preliminary data.</text>
</comment>
<feature type="region of interest" description="Disordered" evidence="7">
    <location>
        <begin position="227"/>
        <end position="304"/>
    </location>
</feature>